<dbReference type="EMBL" id="JAEANY010000001">
    <property type="protein sequence ID" value="MBH5321546.1"/>
    <property type="molecule type" value="Genomic_DNA"/>
</dbReference>
<dbReference type="Proteomes" id="UP000602442">
    <property type="component" value="Unassembled WGS sequence"/>
</dbReference>
<feature type="domain" description="Rcc01698-like C-terminal" evidence="3">
    <location>
        <begin position="480"/>
        <end position="575"/>
    </location>
</feature>
<evidence type="ECO:0000313" key="4">
    <source>
        <dbReference type="EMBL" id="MBH5321546.1"/>
    </source>
</evidence>
<dbReference type="InterPro" id="IPR056490">
    <property type="entry name" value="Rcc01698_C"/>
</dbReference>
<dbReference type="Pfam" id="PF13550">
    <property type="entry name" value="Phage-tail_3"/>
    <property type="match status" value="1"/>
</dbReference>
<dbReference type="RefSeq" id="WP_197920198.1">
    <property type="nucleotide sequence ID" value="NZ_CAWPTA010000006.1"/>
</dbReference>
<evidence type="ECO:0000259" key="3">
    <source>
        <dbReference type="Pfam" id="PF23666"/>
    </source>
</evidence>
<evidence type="ECO:0000256" key="1">
    <source>
        <dbReference type="SAM" id="MobiDB-lite"/>
    </source>
</evidence>
<comment type="caution">
    <text evidence="4">The sequence shown here is derived from an EMBL/GenBank/DDBJ whole genome shotgun (WGS) entry which is preliminary data.</text>
</comment>
<keyword evidence="5" id="KW-1185">Reference proteome</keyword>
<evidence type="ECO:0000313" key="5">
    <source>
        <dbReference type="Proteomes" id="UP000602442"/>
    </source>
</evidence>
<name>A0ABS0N0Q0_9SPHN</name>
<feature type="domain" description="Tip attachment protein J" evidence="2">
    <location>
        <begin position="228"/>
        <end position="386"/>
    </location>
</feature>
<protein>
    <submittedName>
        <fullName evidence="4">Phage tail protein</fullName>
    </submittedName>
</protein>
<dbReference type="InterPro" id="IPR032876">
    <property type="entry name" value="J_dom"/>
</dbReference>
<sequence length="724" mass="77777">MATLILSAAGTAIGGPIGATIGSVIGSQIDAMIFGPPDREGPRLQELKVTTSSYGAPIPRHFGKIRAAGSIIWATDLKETSEESGGKGQPTVTTYSYSGSFAVALSSRRINGIGRIWADGNLLRGAAGDLKVGGELRVYNGEGDQLPDPLIASAEGNACPAYRSLAYCVFEELQLADFGNRIPSLTFEIFADDRDVALEEILGPVPGDLTVSRPLESLKGYSDEGGTILETLSSIDRVYPISSNAGNNLLSISSGEPTEDTLQTLPEPVVDISGDDARSGRTERRKSDETRIPAGLRYYDIDRDFQTGLQRAGGRATPGRNRLIEFPGALLATNARKLADDAAERARWSQDRMSYRIAEIDPALTPGQVISVPARNGKWRIDAWEWREQGIELDLVRMPQRKAATVSTDTGRSLPKVDNIATATSLEAYELPWDGMGPSDQRRVYAAASSFSAGWSGAALYAVQGELLSPIGTTGSRRSIIGELTSDLSPAHPALIDRHNAIEIQLDSTDFLLASCTLEELVSGKNRALIGEEIVQFANAENIGAGRWRLSVLLRGIGGSEHVTFADHTQGAPFILLDDRPIRLDNAAIAQAHRIAAIGLADDAPVIAEIGGEGSSLRPLTPVHGEMRTNVDGSMSLIWTRRARGSWVWSGTVEVPLVEQSESYEIGLGDPETPRKVWAMAAPEFTLDPPTVSDLQANHPGQPLWVRQIGTFSRSLPLLLTTID</sequence>
<proteinExistence type="predicted"/>
<reference evidence="4 5" key="1">
    <citation type="submission" date="2020-11" db="EMBL/GenBank/DDBJ databases">
        <title>Erythrobacter sediminis sp. nov., a marine bacterium from a tidal flat of Garorim Bay.</title>
        <authorList>
            <person name="Kim D."/>
            <person name="Yoo Y."/>
            <person name="Kim J.-J."/>
        </authorList>
    </citation>
    <scope>NUCLEOTIDE SEQUENCE [LARGE SCALE GENOMIC DNA]</scope>
    <source>
        <strain evidence="4 5">JGD-13</strain>
    </source>
</reference>
<gene>
    <name evidence="4" type="ORF">I5L03_02965</name>
</gene>
<accession>A0ABS0N0Q0</accession>
<dbReference type="Pfam" id="PF23666">
    <property type="entry name" value="Rcc01698_C"/>
    <property type="match status" value="1"/>
</dbReference>
<organism evidence="4 5">
    <name type="scientific">Aurantiacibacter sediminis</name>
    <dbReference type="NCBI Taxonomy" id="2793064"/>
    <lineage>
        <taxon>Bacteria</taxon>
        <taxon>Pseudomonadati</taxon>
        <taxon>Pseudomonadota</taxon>
        <taxon>Alphaproteobacteria</taxon>
        <taxon>Sphingomonadales</taxon>
        <taxon>Erythrobacteraceae</taxon>
        <taxon>Aurantiacibacter</taxon>
    </lineage>
</organism>
<evidence type="ECO:0000259" key="2">
    <source>
        <dbReference type="Pfam" id="PF13550"/>
    </source>
</evidence>
<feature type="region of interest" description="Disordered" evidence="1">
    <location>
        <begin position="269"/>
        <end position="289"/>
    </location>
</feature>
<feature type="compositionally biased region" description="Basic and acidic residues" evidence="1">
    <location>
        <begin position="275"/>
        <end position="289"/>
    </location>
</feature>